<proteinExistence type="predicted"/>
<dbReference type="Proteomes" id="UP000790787">
    <property type="component" value="Chromosome 17"/>
</dbReference>
<organism evidence="1 2">
    <name type="scientific">Nicotiana tabacum</name>
    <name type="common">Common tobacco</name>
    <dbReference type="NCBI Taxonomy" id="4097"/>
    <lineage>
        <taxon>Eukaryota</taxon>
        <taxon>Viridiplantae</taxon>
        <taxon>Streptophyta</taxon>
        <taxon>Embryophyta</taxon>
        <taxon>Tracheophyta</taxon>
        <taxon>Spermatophyta</taxon>
        <taxon>Magnoliopsida</taxon>
        <taxon>eudicotyledons</taxon>
        <taxon>Gunneridae</taxon>
        <taxon>Pentapetalae</taxon>
        <taxon>asterids</taxon>
        <taxon>lamiids</taxon>
        <taxon>Solanales</taxon>
        <taxon>Solanaceae</taxon>
        <taxon>Nicotianoideae</taxon>
        <taxon>Nicotianeae</taxon>
        <taxon>Nicotiana</taxon>
    </lineage>
</organism>
<accession>A0AC58T3M2</accession>
<dbReference type="RefSeq" id="XP_075091833.1">
    <property type="nucleotide sequence ID" value="XM_075235732.1"/>
</dbReference>
<reference evidence="2" key="2">
    <citation type="submission" date="2025-08" db="UniProtKB">
        <authorList>
            <consortium name="RefSeq"/>
        </authorList>
    </citation>
    <scope>IDENTIFICATION</scope>
    <source>
        <tissue evidence="2">Leaf</tissue>
    </source>
</reference>
<evidence type="ECO:0000313" key="1">
    <source>
        <dbReference type="Proteomes" id="UP000790787"/>
    </source>
</evidence>
<protein>
    <submittedName>
        <fullName evidence="2">Uncharacterized protein LOC142171987</fullName>
    </submittedName>
</protein>
<name>A0AC58T3M2_TOBAC</name>
<reference evidence="1" key="1">
    <citation type="journal article" date="2014" name="Nat. Commun.">
        <title>The tobacco genome sequence and its comparison with those of tomato and potato.</title>
        <authorList>
            <person name="Sierro N."/>
            <person name="Battey J.N."/>
            <person name="Ouadi S."/>
            <person name="Bakaher N."/>
            <person name="Bovet L."/>
            <person name="Willig A."/>
            <person name="Goepfert S."/>
            <person name="Peitsch M.C."/>
            <person name="Ivanov N.V."/>
        </authorList>
    </citation>
    <scope>NUCLEOTIDE SEQUENCE [LARGE SCALE GENOMIC DNA]</scope>
</reference>
<gene>
    <name evidence="2" type="primary">LOC142171987</name>
</gene>
<sequence length="133" mass="15460">MGENKINHTHPLFVHPSDTSSSVLIPVQLKESENYGLWWRSMKITLQAKRKLGFVDGKHTQALFPAALHENWKTCNTIVLSWIMNTVSPDLLSGIMYASNAQAVWEDLRERLDKVNRRRIYQLHREIATISRY</sequence>
<evidence type="ECO:0000313" key="2">
    <source>
        <dbReference type="RefSeq" id="XP_075091833.1"/>
    </source>
</evidence>
<keyword evidence="1" id="KW-1185">Reference proteome</keyword>